<dbReference type="EMBL" id="SLWV01000029">
    <property type="protein sequence ID" value="TCO69829.1"/>
    <property type="molecule type" value="Genomic_DNA"/>
</dbReference>
<evidence type="ECO:0000313" key="2">
    <source>
        <dbReference type="EMBL" id="TCO69829.1"/>
    </source>
</evidence>
<accession>A0A4R2KH75</accession>
<dbReference type="PANTHER" id="PTHR46889:SF4">
    <property type="entry name" value="TRANSPOSASE INSO FOR INSERTION SEQUENCE ELEMENT IS911B-RELATED"/>
    <property type="match status" value="1"/>
</dbReference>
<dbReference type="PANTHER" id="PTHR46889">
    <property type="entry name" value="TRANSPOSASE INSF FOR INSERTION SEQUENCE IS3B-RELATED"/>
    <property type="match status" value="1"/>
</dbReference>
<dbReference type="InterPro" id="IPR012337">
    <property type="entry name" value="RNaseH-like_sf"/>
</dbReference>
<feature type="non-terminal residue" evidence="2">
    <location>
        <position position="1"/>
    </location>
</feature>
<gene>
    <name evidence="2" type="ORF">EV214_1291</name>
</gene>
<evidence type="ECO:0000259" key="1">
    <source>
        <dbReference type="PROSITE" id="PS50994"/>
    </source>
</evidence>
<name>A0A4R2KH75_9FIRM</name>
<dbReference type="GO" id="GO:0003676">
    <property type="term" value="F:nucleic acid binding"/>
    <property type="evidence" value="ECO:0007669"/>
    <property type="project" value="InterPro"/>
</dbReference>
<keyword evidence="3" id="KW-1185">Reference proteome</keyword>
<comment type="caution">
    <text evidence="2">The sequence shown here is derived from an EMBL/GenBank/DDBJ whole genome shotgun (WGS) entry which is preliminary data.</text>
</comment>
<dbReference type="Proteomes" id="UP000294919">
    <property type="component" value="Unassembled WGS sequence"/>
</dbReference>
<dbReference type="RefSeq" id="WP_165916407.1">
    <property type="nucleotide sequence ID" value="NZ_SLWV01000029.1"/>
</dbReference>
<reference evidence="2 3" key="1">
    <citation type="submission" date="2019-03" db="EMBL/GenBank/DDBJ databases">
        <title>Genomic Encyclopedia of Type Strains, Phase IV (KMG-IV): sequencing the most valuable type-strain genomes for metagenomic binning, comparative biology and taxonomic classification.</title>
        <authorList>
            <person name="Goeker M."/>
        </authorList>
    </citation>
    <scope>NUCLEOTIDE SEQUENCE [LARGE SCALE GENOMIC DNA]</scope>
    <source>
        <strain evidence="2 3">DSM 102940</strain>
    </source>
</reference>
<dbReference type="InterPro" id="IPR001584">
    <property type="entry name" value="Integrase_cat-core"/>
</dbReference>
<dbReference type="SUPFAM" id="SSF53098">
    <property type="entry name" value="Ribonuclease H-like"/>
    <property type="match status" value="1"/>
</dbReference>
<dbReference type="Pfam" id="PF13683">
    <property type="entry name" value="rve_3"/>
    <property type="match status" value="1"/>
</dbReference>
<proteinExistence type="predicted"/>
<dbReference type="Gene3D" id="3.30.420.10">
    <property type="entry name" value="Ribonuclease H-like superfamily/Ribonuclease H"/>
    <property type="match status" value="1"/>
</dbReference>
<evidence type="ECO:0000313" key="3">
    <source>
        <dbReference type="Proteomes" id="UP000294919"/>
    </source>
</evidence>
<feature type="domain" description="Integrase catalytic" evidence="1">
    <location>
        <begin position="1"/>
        <end position="95"/>
    </location>
</feature>
<dbReference type="InterPro" id="IPR036397">
    <property type="entry name" value="RNaseH_sf"/>
</dbReference>
<organism evidence="2 3">
    <name type="scientific">Marinisporobacter balticus</name>
    <dbReference type="NCBI Taxonomy" id="2018667"/>
    <lineage>
        <taxon>Bacteria</taxon>
        <taxon>Bacillati</taxon>
        <taxon>Bacillota</taxon>
        <taxon>Clostridia</taxon>
        <taxon>Peptostreptococcales</taxon>
        <taxon>Thermotaleaceae</taxon>
        <taxon>Marinisporobacter</taxon>
    </lineage>
</organism>
<sequence>INSDQGSQFTSHEYTSLLKENDILISMDGKGHWADNVIVERFFRTLKYDAIYIYHYGTPKVLSAGINRFMKLYNEEHPYQAHDYQTPYKVYYRFKKVT</sequence>
<protein>
    <submittedName>
        <fullName evidence="2">Integrase-like protein</fullName>
    </submittedName>
</protein>
<dbReference type="InterPro" id="IPR050900">
    <property type="entry name" value="Transposase_IS3/IS150/IS904"/>
</dbReference>
<dbReference type="AlphaFoldDB" id="A0A4R2KH75"/>
<dbReference type="GO" id="GO:0015074">
    <property type="term" value="P:DNA integration"/>
    <property type="evidence" value="ECO:0007669"/>
    <property type="project" value="InterPro"/>
</dbReference>
<dbReference type="PROSITE" id="PS50994">
    <property type="entry name" value="INTEGRASE"/>
    <property type="match status" value="1"/>
</dbReference>